<name>A0AAU6SH56_9MICO</name>
<evidence type="ECO:0000256" key="2">
    <source>
        <dbReference type="SAM" id="Phobius"/>
    </source>
</evidence>
<feature type="region of interest" description="Disordered" evidence="1">
    <location>
        <begin position="1"/>
        <end position="59"/>
    </location>
</feature>
<keyword evidence="2" id="KW-0812">Transmembrane</keyword>
<dbReference type="PRINTS" id="PR01217">
    <property type="entry name" value="PRICHEXTENSN"/>
</dbReference>
<evidence type="ECO:0000313" key="3">
    <source>
        <dbReference type="EMBL" id="WZO36213.1"/>
    </source>
</evidence>
<keyword evidence="2" id="KW-1133">Transmembrane helix</keyword>
<sequence>MTDPQNPAAPEPPQQPASEPTAPQPPADAPAAPAEAPAPAAPEYAAPAEPEAAPAAPEYAAAPAAPEYAAAPAGPAQPDYAAAPPAYAAAPPAAYGAPADAPVPGKTLGIVALVVVFFASLVGLILGYVARSQSKKAGVKNTPAKVAIILGWIFLVLSIIATIIIVIVLVNGAGAALQELCEGMAPGEYELNTGGTITCP</sequence>
<dbReference type="EMBL" id="CP151632">
    <property type="protein sequence ID" value="WZO36213.1"/>
    <property type="molecule type" value="Genomic_DNA"/>
</dbReference>
<dbReference type="AlphaFoldDB" id="A0AAU6SH56"/>
<reference evidence="3" key="1">
    <citation type="submission" date="2024-04" db="EMBL/GenBank/DDBJ databases">
        <authorList>
            <person name="Roder T."/>
            <person name="Oberhansli S."/>
            <person name="Kreuzer M."/>
        </authorList>
    </citation>
    <scope>NUCLEOTIDE SEQUENCE</scope>
    <source>
        <strain evidence="3">LWS13-1.2</strain>
    </source>
</reference>
<feature type="compositionally biased region" description="Low complexity" evidence="1">
    <location>
        <begin position="29"/>
        <end position="59"/>
    </location>
</feature>
<accession>A0AAU6SH56</accession>
<gene>
    <name evidence="3" type="ORF">MRBLWS13_003931</name>
</gene>
<keyword evidence="2" id="KW-0472">Membrane</keyword>
<feature type="transmembrane region" description="Helical" evidence="2">
    <location>
        <begin position="149"/>
        <end position="170"/>
    </location>
</feature>
<proteinExistence type="predicted"/>
<evidence type="ECO:0000256" key="1">
    <source>
        <dbReference type="SAM" id="MobiDB-lite"/>
    </source>
</evidence>
<dbReference type="RefSeq" id="WP_349427006.1">
    <property type="nucleotide sequence ID" value="NZ_CP151632.1"/>
</dbReference>
<organism evidence="3">
    <name type="scientific">Microbacterium sp. LWS13-1.2</name>
    <dbReference type="NCBI Taxonomy" id="3135264"/>
    <lineage>
        <taxon>Bacteria</taxon>
        <taxon>Bacillati</taxon>
        <taxon>Actinomycetota</taxon>
        <taxon>Actinomycetes</taxon>
        <taxon>Micrococcales</taxon>
        <taxon>Microbacteriaceae</taxon>
        <taxon>Microbacterium</taxon>
    </lineage>
</organism>
<feature type="transmembrane region" description="Helical" evidence="2">
    <location>
        <begin position="108"/>
        <end position="129"/>
    </location>
</feature>
<protein>
    <submittedName>
        <fullName evidence="3">DUF4190 domain-containing protein</fullName>
    </submittedName>
</protein>